<proteinExistence type="predicted"/>
<evidence type="ECO:0000256" key="1">
    <source>
        <dbReference type="SAM" id="Phobius"/>
    </source>
</evidence>
<feature type="transmembrane region" description="Helical" evidence="1">
    <location>
        <begin position="66"/>
        <end position="87"/>
    </location>
</feature>
<keyword evidence="1" id="KW-1133">Transmembrane helix</keyword>
<feature type="transmembrane region" description="Helical" evidence="1">
    <location>
        <begin position="41"/>
        <end position="59"/>
    </location>
</feature>
<comment type="caution">
    <text evidence="2">The sequence shown here is derived from an EMBL/GenBank/DDBJ whole genome shotgun (WGS) entry which is preliminary data.</text>
</comment>
<dbReference type="eggNOG" id="COG4270">
    <property type="taxonomic scope" value="Bacteria"/>
</dbReference>
<dbReference type="AlphaFoldDB" id="L8JS42"/>
<dbReference type="EMBL" id="AMZN01000046">
    <property type="protein sequence ID" value="ELR71038.1"/>
    <property type="molecule type" value="Genomic_DNA"/>
</dbReference>
<dbReference type="OrthoDB" id="794760at2"/>
<protein>
    <recommendedName>
        <fullName evidence="4">DoxX family protein</fullName>
    </recommendedName>
</protein>
<reference evidence="2 3" key="1">
    <citation type="submission" date="2012-12" db="EMBL/GenBank/DDBJ databases">
        <title>Genome assembly of Fulvivirga imtechensis AK7.</title>
        <authorList>
            <person name="Nupur N."/>
            <person name="Khatri I."/>
            <person name="Kumar R."/>
            <person name="Subramanian S."/>
            <person name="Pinnaka A."/>
        </authorList>
    </citation>
    <scope>NUCLEOTIDE SEQUENCE [LARGE SCALE GENOMIC DNA]</scope>
    <source>
        <strain evidence="2 3">AK7</strain>
    </source>
</reference>
<dbReference type="RefSeq" id="WP_009580523.1">
    <property type="nucleotide sequence ID" value="NZ_AMZN01000046.1"/>
</dbReference>
<organism evidence="2 3">
    <name type="scientific">Fulvivirga imtechensis AK7</name>
    <dbReference type="NCBI Taxonomy" id="1237149"/>
    <lineage>
        <taxon>Bacteria</taxon>
        <taxon>Pseudomonadati</taxon>
        <taxon>Bacteroidota</taxon>
        <taxon>Cytophagia</taxon>
        <taxon>Cytophagales</taxon>
        <taxon>Fulvivirgaceae</taxon>
        <taxon>Fulvivirga</taxon>
    </lineage>
</organism>
<evidence type="ECO:0000313" key="2">
    <source>
        <dbReference type="EMBL" id="ELR71038.1"/>
    </source>
</evidence>
<keyword evidence="3" id="KW-1185">Reference proteome</keyword>
<keyword evidence="1" id="KW-0472">Membrane</keyword>
<accession>L8JS42</accession>
<evidence type="ECO:0008006" key="4">
    <source>
        <dbReference type="Google" id="ProtNLM"/>
    </source>
</evidence>
<sequence>MKTTIGKYLYAIPFLLFGAFHFINGQQMAGMVPSWIPGGIFWIYLTGAGLIAASISIIIQKKASLATLLLAAMLLIFVLTIHLPAAIGGDQNAMTSLLKDTALAGAALFMSGHFKD</sequence>
<name>L8JS42_9BACT</name>
<dbReference type="Proteomes" id="UP000011135">
    <property type="component" value="Unassembled WGS sequence"/>
</dbReference>
<keyword evidence="1" id="KW-0812">Transmembrane</keyword>
<evidence type="ECO:0000313" key="3">
    <source>
        <dbReference type="Proteomes" id="UP000011135"/>
    </source>
</evidence>
<gene>
    <name evidence="2" type="ORF">C900_03168</name>
</gene>